<dbReference type="Proteomes" id="UP001642409">
    <property type="component" value="Unassembled WGS sequence"/>
</dbReference>
<evidence type="ECO:0000313" key="2">
    <source>
        <dbReference type="EMBL" id="CAI9916471.1"/>
    </source>
</evidence>
<accession>A0AA86NC77</accession>
<name>A0AA86NC77_9EUKA</name>
<comment type="caution">
    <text evidence="2">The sequence shown here is derived from an EMBL/GenBank/DDBJ whole genome shotgun (WGS) entry which is preliminary data.</text>
</comment>
<dbReference type="EMBL" id="CAXDID020000367">
    <property type="protein sequence ID" value="CAL6082798.1"/>
    <property type="molecule type" value="Genomic_DNA"/>
</dbReference>
<dbReference type="AlphaFoldDB" id="A0AA86NC77"/>
<reference evidence="3 4" key="2">
    <citation type="submission" date="2024-07" db="EMBL/GenBank/DDBJ databases">
        <authorList>
            <person name="Akdeniz Z."/>
        </authorList>
    </citation>
    <scope>NUCLEOTIDE SEQUENCE [LARGE SCALE GENOMIC DNA]</scope>
</reference>
<gene>
    <name evidence="2" type="ORF">HINF_LOCUS4116</name>
    <name evidence="3" type="ORF">HINF_LOCUS61418</name>
</gene>
<feature type="compositionally biased region" description="Low complexity" evidence="1">
    <location>
        <begin position="10"/>
        <end position="29"/>
    </location>
</feature>
<dbReference type="EMBL" id="CATOUU010000105">
    <property type="protein sequence ID" value="CAI9916471.1"/>
    <property type="molecule type" value="Genomic_DNA"/>
</dbReference>
<sequence length="190" mass="22262">MNMKSKIVNTTSKTQSISTPQSQSISQPQLNNSFEQEQEQEYIEETIEQESIDSIPKFLTKVKIIQQLCSLPFASVRVFLNSKDYHQTQYGYNVKVLMILFIDENMKPVKIIKPIDSSFSVKFVHRIQYVYVDIENKQQMSEKGNLFYSQLPIQVVKPEIIKKLKLDELVKKESKKKVTKEIDYDLIEQM</sequence>
<protein>
    <submittedName>
        <fullName evidence="3">Hypothetical_protein</fullName>
    </submittedName>
</protein>
<reference evidence="2" key="1">
    <citation type="submission" date="2023-06" db="EMBL/GenBank/DDBJ databases">
        <authorList>
            <person name="Kurt Z."/>
        </authorList>
    </citation>
    <scope>NUCLEOTIDE SEQUENCE</scope>
</reference>
<evidence type="ECO:0000256" key="1">
    <source>
        <dbReference type="SAM" id="MobiDB-lite"/>
    </source>
</evidence>
<evidence type="ECO:0000313" key="3">
    <source>
        <dbReference type="EMBL" id="CAL6082798.1"/>
    </source>
</evidence>
<organism evidence="2">
    <name type="scientific">Hexamita inflata</name>
    <dbReference type="NCBI Taxonomy" id="28002"/>
    <lineage>
        <taxon>Eukaryota</taxon>
        <taxon>Metamonada</taxon>
        <taxon>Diplomonadida</taxon>
        <taxon>Hexamitidae</taxon>
        <taxon>Hexamitinae</taxon>
        <taxon>Hexamita</taxon>
    </lineage>
</organism>
<feature type="region of interest" description="Disordered" evidence="1">
    <location>
        <begin position="1"/>
        <end position="31"/>
    </location>
</feature>
<keyword evidence="4" id="KW-1185">Reference proteome</keyword>
<evidence type="ECO:0000313" key="4">
    <source>
        <dbReference type="Proteomes" id="UP001642409"/>
    </source>
</evidence>
<proteinExistence type="predicted"/>